<dbReference type="SUPFAM" id="SSF53474">
    <property type="entry name" value="alpha/beta-Hydrolases"/>
    <property type="match status" value="1"/>
</dbReference>
<evidence type="ECO:0000313" key="1">
    <source>
        <dbReference type="EMBL" id="OBS07979.1"/>
    </source>
</evidence>
<dbReference type="InterPro" id="IPR010662">
    <property type="entry name" value="RBBP9/YdeN"/>
</dbReference>
<dbReference type="RefSeq" id="WP_201786980.1">
    <property type="nucleotide sequence ID" value="NZ_JQSG02000006.1"/>
</dbReference>
<organism evidence="1 2">
    <name type="scientific">Acidihalobacter prosperus</name>
    <dbReference type="NCBI Taxonomy" id="160660"/>
    <lineage>
        <taxon>Bacteria</taxon>
        <taxon>Pseudomonadati</taxon>
        <taxon>Pseudomonadota</taxon>
        <taxon>Gammaproteobacteria</taxon>
        <taxon>Chromatiales</taxon>
        <taxon>Ectothiorhodospiraceae</taxon>
        <taxon>Acidihalobacter</taxon>
    </lineage>
</organism>
<comment type="caution">
    <text evidence="1">The sequence shown here is derived from an EMBL/GenBank/DDBJ whole genome shotgun (WGS) entry which is preliminary data.</text>
</comment>
<proteinExistence type="predicted"/>
<reference evidence="1 2" key="1">
    <citation type="journal article" date="2014" name="Genome Announc.">
        <title>Draft Genome Sequence of the Iron-Oxidizing, Acidophilic, and Halotolerant 'Thiobacillus prosperus' Type Strain DSM 5130.</title>
        <authorList>
            <person name="Ossandon F.J."/>
            <person name="Cardenas J.P."/>
            <person name="Corbett M."/>
            <person name="Quatrini R."/>
            <person name="Holmes D.S."/>
            <person name="Watkin E."/>
        </authorList>
    </citation>
    <scope>NUCLEOTIDE SEQUENCE [LARGE SCALE GENOMIC DNA]</scope>
    <source>
        <strain evidence="1 2">DSM 5130</strain>
    </source>
</reference>
<keyword evidence="2" id="KW-1185">Reference proteome</keyword>
<dbReference type="InterPro" id="IPR029058">
    <property type="entry name" value="AB_hydrolase_fold"/>
</dbReference>
<dbReference type="AlphaFoldDB" id="A0A1A6C095"/>
<protein>
    <submittedName>
        <fullName evidence="1">Alpha/beta hydrolase PF06821 family protein</fullName>
    </submittedName>
</protein>
<accession>A0A1A6C095</accession>
<evidence type="ECO:0000313" key="2">
    <source>
        <dbReference type="Proteomes" id="UP000029273"/>
    </source>
</evidence>
<dbReference type="Proteomes" id="UP000029273">
    <property type="component" value="Unassembled WGS sequence"/>
</dbReference>
<dbReference type="EMBL" id="JQSG02000006">
    <property type="protein sequence ID" value="OBS07979.1"/>
    <property type="molecule type" value="Genomic_DNA"/>
</dbReference>
<dbReference type="STRING" id="160660.BJI67_02515"/>
<dbReference type="GO" id="GO:0016787">
    <property type="term" value="F:hydrolase activity"/>
    <property type="evidence" value="ECO:0007669"/>
    <property type="project" value="UniProtKB-KW"/>
</dbReference>
<sequence length="182" mass="18894">MTDMSTRVLLLPGIGDSGPAHWQSLWEAAQPDFVRVRQQDWEAPVCEAWCANLEAAATAAGEDAVLVAHSLGCLLVAHWAAVTARRVKGALIVAPPDPAGPIFPAAAVGFAPVPLRALPFPSVVVASTDDPYASIAFAGDCARAWGSRLVSVGDRGHINTASALGAWPEGLALLRELGVEAV</sequence>
<dbReference type="Pfam" id="PF06821">
    <property type="entry name" value="Ser_hydrolase"/>
    <property type="match status" value="1"/>
</dbReference>
<dbReference type="Gene3D" id="3.40.50.1820">
    <property type="entry name" value="alpha/beta hydrolase"/>
    <property type="match status" value="1"/>
</dbReference>
<keyword evidence="1" id="KW-0378">Hydrolase</keyword>
<gene>
    <name evidence="1" type="ORF">Thpro_022229</name>
</gene>
<name>A0A1A6C095_9GAMM</name>